<feature type="transmembrane region" description="Helical" evidence="2">
    <location>
        <begin position="77"/>
        <end position="96"/>
    </location>
</feature>
<gene>
    <name evidence="3" type="ORF">F5X68DRAFT_197360</name>
</gene>
<proteinExistence type="predicted"/>
<evidence type="ECO:0000256" key="2">
    <source>
        <dbReference type="SAM" id="Phobius"/>
    </source>
</evidence>
<reference evidence="3" key="1">
    <citation type="journal article" date="2021" name="Nat. Commun.">
        <title>Genetic determinants of endophytism in the Arabidopsis root mycobiome.</title>
        <authorList>
            <person name="Mesny F."/>
            <person name="Miyauchi S."/>
            <person name="Thiergart T."/>
            <person name="Pickel B."/>
            <person name="Atanasova L."/>
            <person name="Karlsson M."/>
            <person name="Huettel B."/>
            <person name="Barry K.W."/>
            <person name="Haridas S."/>
            <person name="Chen C."/>
            <person name="Bauer D."/>
            <person name="Andreopoulos W."/>
            <person name="Pangilinan J."/>
            <person name="LaButti K."/>
            <person name="Riley R."/>
            <person name="Lipzen A."/>
            <person name="Clum A."/>
            <person name="Drula E."/>
            <person name="Henrissat B."/>
            <person name="Kohler A."/>
            <person name="Grigoriev I.V."/>
            <person name="Martin F.M."/>
            <person name="Hacquard S."/>
        </authorList>
    </citation>
    <scope>NUCLEOTIDE SEQUENCE</scope>
    <source>
        <strain evidence="3">MPI-SDFR-AT-0117</strain>
    </source>
</reference>
<organism evidence="3 4">
    <name type="scientific">Plectosphaerella plurivora</name>
    <dbReference type="NCBI Taxonomy" id="936078"/>
    <lineage>
        <taxon>Eukaryota</taxon>
        <taxon>Fungi</taxon>
        <taxon>Dikarya</taxon>
        <taxon>Ascomycota</taxon>
        <taxon>Pezizomycotina</taxon>
        <taxon>Sordariomycetes</taxon>
        <taxon>Hypocreomycetidae</taxon>
        <taxon>Glomerellales</taxon>
        <taxon>Plectosphaerellaceae</taxon>
        <taxon>Plectosphaerella</taxon>
    </lineage>
</organism>
<comment type="caution">
    <text evidence="3">The sequence shown here is derived from an EMBL/GenBank/DDBJ whole genome shotgun (WGS) entry which is preliminary data.</text>
</comment>
<keyword evidence="2" id="KW-0472">Membrane</keyword>
<dbReference type="EMBL" id="JAGSXJ010000001">
    <property type="protein sequence ID" value="KAH6697458.1"/>
    <property type="molecule type" value="Genomic_DNA"/>
</dbReference>
<dbReference type="Proteomes" id="UP000770015">
    <property type="component" value="Unassembled WGS sequence"/>
</dbReference>
<evidence type="ECO:0000313" key="3">
    <source>
        <dbReference type="EMBL" id="KAH6697458.1"/>
    </source>
</evidence>
<feature type="transmembrane region" description="Helical" evidence="2">
    <location>
        <begin position="102"/>
        <end position="119"/>
    </location>
</feature>
<evidence type="ECO:0000256" key="1">
    <source>
        <dbReference type="SAM" id="MobiDB-lite"/>
    </source>
</evidence>
<feature type="compositionally biased region" description="Basic residues" evidence="1">
    <location>
        <begin position="39"/>
        <end position="55"/>
    </location>
</feature>
<keyword evidence="2" id="KW-0812">Transmembrane</keyword>
<accession>A0A9P9AGN7</accession>
<keyword evidence="2" id="KW-1133">Transmembrane helix</keyword>
<keyword evidence="4" id="KW-1185">Reference proteome</keyword>
<protein>
    <submittedName>
        <fullName evidence="3">Uncharacterized protein</fullName>
    </submittedName>
</protein>
<evidence type="ECO:0000313" key="4">
    <source>
        <dbReference type="Proteomes" id="UP000770015"/>
    </source>
</evidence>
<feature type="region of interest" description="Disordered" evidence="1">
    <location>
        <begin position="1"/>
        <end position="60"/>
    </location>
</feature>
<dbReference type="OrthoDB" id="10495981at2759"/>
<sequence length="283" mass="32365">MSPDRRLNPPPRPSAPEPGFSSPSDSSDDSFNAGGSPLPHRRPGALRNNRPRKPKTATADETPVPATFLDVFVGMMFLYWETFVLCLVASCSTSYWIFGHTLFPFMIGANGLLTWVLHVSKHKIASPPLKTGSFPRPPKNQMITAVTIALLLYYVYYNHILYTALWNHLDHLAHENGFERAYFHEMVKKNLRPLNSMPGIDERLFEGWWFAKMDFWTMLAVGGWNWISWVMEGPLAWFMWVVKKAWGGIAWTWEAVMEQVEVWRLAFIKATVDFLQACLPAAE</sequence>
<name>A0A9P9AGN7_9PEZI</name>
<feature type="transmembrane region" description="Helical" evidence="2">
    <location>
        <begin position="215"/>
        <end position="242"/>
    </location>
</feature>
<feature type="transmembrane region" description="Helical" evidence="2">
    <location>
        <begin position="140"/>
        <end position="157"/>
    </location>
</feature>
<dbReference type="AlphaFoldDB" id="A0A9P9AGN7"/>